<comment type="caution">
    <text evidence="7">The sequence shown here is derived from an EMBL/GenBank/DDBJ whole genome shotgun (WGS) entry which is preliminary data.</text>
</comment>
<dbReference type="InterPro" id="IPR008160">
    <property type="entry name" value="Collagen"/>
</dbReference>
<organism evidence="7 8">
    <name type="scientific">Scophthalmus maximus</name>
    <name type="common">Turbot</name>
    <name type="synonym">Psetta maxima</name>
    <dbReference type="NCBI Taxonomy" id="52904"/>
    <lineage>
        <taxon>Eukaryota</taxon>
        <taxon>Metazoa</taxon>
        <taxon>Chordata</taxon>
        <taxon>Craniata</taxon>
        <taxon>Vertebrata</taxon>
        <taxon>Euteleostomi</taxon>
        <taxon>Actinopterygii</taxon>
        <taxon>Neopterygii</taxon>
        <taxon>Teleostei</taxon>
        <taxon>Neoteleostei</taxon>
        <taxon>Acanthomorphata</taxon>
        <taxon>Carangaria</taxon>
        <taxon>Pleuronectiformes</taxon>
        <taxon>Pleuronectoidei</taxon>
        <taxon>Scophthalmidae</taxon>
        <taxon>Scophthalmus</taxon>
    </lineage>
</organism>
<keyword evidence="4" id="KW-0176">Collagen</keyword>
<dbReference type="GO" id="GO:0005615">
    <property type="term" value="C:extracellular space"/>
    <property type="evidence" value="ECO:0007669"/>
    <property type="project" value="TreeGrafter"/>
</dbReference>
<feature type="compositionally biased region" description="Low complexity" evidence="5">
    <location>
        <begin position="241"/>
        <end position="250"/>
    </location>
</feature>
<dbReference type="AlphaFoldDB" id="A0A6A4T9G9"/>
<feature type="region of interest" description="Disordered" evidence="5">
    <location>
        <begin position="152"/>
        <end position="543"/>
    </location>
</feature>
<reference evidence="7 8" key="1">
    <citation type="submission" date="2019-06" db="EMBL/GenBank/DDBJ databases">
        <title>Draft genomes of female and male turbot (Scophthalmus maximus).</title>
        <authorList>
            <person name="Xu H."/>
            <person name="Xu X.-W."/>
            <person name="Shao C."/>
            <person name="Chen S."/>
        </authorList>
    </citation>
    <scope>NUCLEOTIDE SEQUENCE [LARGE SCALE GENOMIC DNA]</scope>
    <source>
        <strain evidence="7">Ysfricsl-2016a</strain>
        <tissue evidence="7">Blood</tissue>
    </source>
</reference>
<evidence type="ECO:0000256" key="4">
    <source>
        <dbReference type="ARBA" id="ARBA00023119"/>
    </source>
</evidence>
<dbReference type="PROSITE" id="PS51461">
    <property type="entry name" value="NC1_FIB"/>
    <property type="match status" value="1"/>
</dbReference>
<comment type="subcellular location">
    <subcellularLocation>
        <location evidence="1">Secreted</location>
        <location evidence="1">Extracellular space</location>
        <location evidence="1">Extracellular matrix</location>
    </subcellularLocation>
</comment>
<feature type="compositionally biased region" description="Basic and acidic residues" evidence="5">
    <location>
        <begin position="252"/>
        <end position="264"/>
    </location>
</feature>
<dbReference type="Proteomes" id="UP000438429">
    <property type="component" value="Unassembled WGS sequence"/>
</dbReference>
<feature type="domain" description="Fibrillar collagen NC1" evidence="6">
    <location>
        <begin position="782"/>
        <end position="988"/>
    </location>
</feature>
<feature type="compositionally biased region" description="Gly residues" evidence="5">
    <location>
        <begin position="230"/>
        <end position="239"/>
    </location>
</feature>
<evidence type="ECO:0000256" key="5">
    <source>
        <dbReference type="SAM" id="MobiDB-lite"/>
    </source>
</evidence>
<feature type="compositionally biased region" description="Low complexity" evidence="5">
    <location>
        <begin position="193"/>
        <end position="211"/>
    </location>
</feature>
<feature type="compositionally biased region" description="Gly residues" evidence="5">
    <location>
        <begin position="284"/>
        <end position="293"/>
    </location>
</feature>
<protein>
    <recommendedName>
        <fullName evidence="6">Fibrillar collagen NC1 domain-containing protein</fullName>
    </recommendedName>
</protein>
<feature type="compositionally biased region" description="Basic and acidic residues" evidence="5">
    <location>
        <begin position="333"/>
        <end position="345"/>
    </location>
</feature>
<evidence type="ECO:0000256" key="2">
    <source>
        <dbReference type="ARBA" id="ARBA00022525"/>
    </source>
</evidence>
<dbReference type="PANTHER" id="PTHR24023">
    <property type="entry name" value="COLLAGEN ALPHA"/>
    <property type="match status" value="1"/>
</dbReference>
<proteinExistence type="predicted"/>
<name>A0A6A4T9G9_SCOMX</name>
<evidence type="ECO:0000313" key="7">
    <source>
        <dbReference type="EMBL" id="KAF0041855.1"/>
    </source>
</evidence>
<dbReference type="SMART" id="SM00038">
    <property type="entry name" value="COLFI"/>
    <property type="match status" value="1"/>
</dbReference>
<evidence type="ECO:0000256" key="1">
    <source>
        <dbReference type="ARBA" id="ARBA00004498"/>
    </source>
</evidence>
<dbReference type="EMBL" id="VEVO01000005">
    <property type="protein sequence ID" value="KAF0041855.1"/>
    <property type="molecule type" value="Genomic_DNA"/>
</dbReference>
<dbReference type="GO" id="GO:0005201">
    <property type="term" value="F:extracellular matrix structural constituent"/>
    <property type="evidence" value="ECO:0007669"/>
    <property type="project" value="InterPro"/>
</dbReference>
<accession>A0A6A4T9G9</accession>
<keyword evidence="3" id="KW-0272">Extracellular matrix</keyword>
<dbReference type="Gene3D" id="2.60.120.1000">
    <property type="match status" value="2"/>
</dbReference>
<evidence type="ECO:0000313" key="8">
    <source>
        <dbReference type="Proteomes" id="UP000438429"/>
    </source>
</evidence>
<evidence type="ECO:0000256" key="3">
    <source>
        <dbReference type="ARBA" id="ARBA00022530"/>
    </source>
</evidence>
<dbReference type="Pfam" id="PF01391">
    <property type="entry name" value="Collagen"/>
    <property type="match status" value="2"/>
</dbReference>
<feature type="compositionally biased region" description="Basic and acidic residues" evidence="5">
    <location>
        <begin position="463"/>
        <end position="478"/>
    </location>
</feature>
<keyword evidence="2" id="KW-0964">Secreted</keyword>
<feature type="compositionally biased region" description="Low complexity" evidence="5">
    <location>
        <begin position="309"/>
        <end position="322"/>
    </location>
</feature>
<dbReference type="InterPro" id="IPR050149">
    <property type="entry name" value="Collagen_superfamily"/>
</dbReference>
<evidence type="ECO:0000259" key="6">
    <source>
        <dbReference type="PROSITE" id="PS51461"/>
    </source>
</evidence>
<dbReference type="GO" id="GO:0005581">
    <property type="term" value="C:collagen trimer"/>
    <property type="evidence" value="ECO:0007669"/>
    <property type="project" value="UniProtKB-KW"/>
</dbReference>
<sequence length="988" mass="105622">MEVQDSPDHLGPRVRRETPDCLQARLYQERRETEVHQVCQGQTDSKVYRVLKVIKAHSDCKANKSHNILLWIVQMEKHIYSLTLLRRTAIVTLTVFLQSGLKDEECVILGTWGLRDHEGCLVWVDLRVLLVHLVPPGQKGNKDHRYVRGKTGEIGAQGLPGPPGPEGFPGDIGVPGPNGPPGPKGEKGDMGNIGKIGPQGPLGLIGIAGAMGDPGEKGDRGPAGPTGPVGEKGPGGPQGPEGPLGEPGPEGTKGERGDIGHKGEPGFIGKPSIPGSTGERGPHGEPGGPGAEGEPGAIGELGIKGDVGPLGAEGEQGQQGIRGPPGPPGEDGSQGKDGDKGEPGERGPIGEPGDKGVEGDPGPPAPPGEPGKQGFRGPEGKLGPPGNRGRHGKKGERGPPGLAGVIGDRGDIGQQGEPGLKGARGTRGTPGQLGVMGMEGQPGLAGYTGHTGKPGPIGPPGPKGEKGPPGERGERGEPGDEGYQGHIGTIGSRGAFGPQGPPGRSGSPGLVGLMGYPGLDGPPGLTGLPGLPGKQGRQRRRRPTQSVILISVAPLRLTALLMEQETTVVCGGRERPRVLEAWWDMRDLLDVQVPGETLDFLDYLEKEGHLVRRGRLACQGTGEPQEPKAWRALPVTRAGKVTEDPKDNQAKLEIRGWSVYRAFQGQRDRMAILDFEASLVLKAQWGHWGRAVRKEAVVKWGLKDRKEVQDPEDPLVLPVQRGRYTMTRQSTVCQTLMLPSGQSATVIKALNIQFWQLCLRSLFVILNQSFQNTEMNLPDQSTEILKTLHYLSSVIESIKKPLGTRENPARVCKDLLDCRHKLKDDWFWIDPNLGCTSDAFQVFCNFTAGGQTCLHPLASNKMAFGVGKVQMKFLHLLSTEASHGITLHCLSDPPNVPAGSFASGGPARKENTSLRFRGWNKQTFEKDTLLQPHVLQDECKIQDGSWHQSRFFFHTQDSRQLPIVDVQESPTSQPNSQRHLEIGPVCFL</sequence>
<dbReference type="GO" id="GO:0031012">
    <property type="term" value="C:extracellular matrix"/>
    <property type="evidence" value="ECO:0007669"/>
    <property type="project" value="TreeGrafter"/>
</dbReference>
<feature type="compositionally biased region" description="Low complexity" evidence="5">
    <location>
        <begin position="502"/>
        <end position="535"/>
    </location>
</feature>
<dbReference type="PANTHER" id="PTHR24023:SF1082">
    <property type="entry name" value="COLLAGEN TRIPLE HELIX REPEAT"/>
    <property type="match status" value="1"/>
</dbReference>
<dbReference type="InterPro" id="IPR000885">
    <property type="entry name" value="Fib_collagen_C"/>
</dbReference>
<dbReference type="Pfam" id="PF01410">
    <property type="entry name" value="COLFI"/>
    <property type="match status" value="2"/>
</dbReference>
<gene>
    <name evidence="7" type="ORF">F2P81_005387</name>
</gene>